<reference evidence="2 3" key="1">
    <citation type="journal article" date="2012" name="Virology">
        <title>Kotonkan and Obodhiang viruses: African ephemeroviruses with large and complex genomes.</title>
        <authorList>
            <person name="Blasdell K.R."/>
            <person name="Voysey R."/>
            <person name="Bulach D."/>
            <person name="Joubert D.A."/>
            <person name="Tesh R.B."/>
            <person name="Boyle D.B."/>
            <person name="Walker P.J."/>
        </authorList>
    </citation>
    <scope>NUCLEOTIDE SEQUENCE [LARGE SCALE GENOMIC DNA]</scope>
    <source>
        <strain evidence="2">Obodhiang</strain>
    </source>
</reference>
<feature type="transmembrane region" description="Helical" evidence="1">
    <location>
        <begin position="580"/>
        <end position="598"/>
    </location>
</feature>
<keyword evidence="1" id="KW-1133">Transmembrane helix</keyword>
<dbReference type="Proteomes" id="UP000110347">
    <property type="component" value="Segment"/>
</dbReference>
<dbReference type="GeneID" id="12216923"/>
<sequence length="604" mass="70410">MNLRCIIFSCYLTFVHGGWVNFPESCEQIMPDNAYEEMCDDNFLIDLNSIEYHSNLKMTKEFCVLAKIKFTSRTKYTCFNISILSLCNNDLISQSLNQTYAISKLSNKECMEFIIDNWSSENLERSFIDKSEDLYRTRCNFMKNKKTDIKDYIILRENVESPMIYADEALSVLETKLMELKSNTKLENTIKFCAPWNDMSTNNLDTLNLIGLGFNLCLAKNSFKIEKCLTCYLFIGHEKWFRDDDGFMLFFDSKMPGLEKIPGCSNIWYRLFPGDVLKINQVYLSSKVKDRNRGCNAIKAVLKSGKIPPLNNMLKYVIPLKPGYGIGFREKIEKTTYSAPLRGNLIERRNYDFFRCHYFPSKVEIVENSTLTPPVNLCVYHFGKPPCHYPRDKDFISMKPVTFDHNEHYPKQDAPYDYKSGINGIRRKIKNNEYYIPDSFIMTMIYSSHIKSILEKTEVIETPIIPNNESYSLLQDYKETLGSSNRTIGLKLDPVLIPNITYNTNIYTDEPEESNGKVKNEKNITYNNTNNVYSVNVSISDVSKNETKKDDIHKYAPPDKSNKTILVINYDDKDYWHEEYNMWGLGFLSSVLLLILFYRKIKKR</sequence>
<organism evidence="2 3">
    <name type="scientific">Obodhiang virus</name>
    <dbReference type="NCBI Taxonomy" id="380160"/>
    <lineage>
        <taxon>Viruses</taxon>
        <taxon>Riboviria</taxon>
        <taxon>Orthornavirae</taxon>
        <taxon>Negarnaviricota</taxon>
        <taxon>Haploviricotina</taxon>
        <taxon>Monjiviricetes</taxon>
        <taxon>Mononegavirales</taxon>
        <taxon>Rhabdoviridae</taxon>
        <taxon>Alpharhabdovirinae</taxon>
        <taxon>Ephemerovirus</taxon>
        <taxon>Ephemerovirus obodhiang</taxon>
    </lineage>
</organism>
<keyword evidence="3" id="KW-1185">Reference proteome</keyword>
<evidence type="ECO:0000256" key="1">
    <source>
        <dbReference type="SAM" id="Phobius"/>
    </source>
</evidence>
<dbReference type="EMBL" id="HM856902">
    <property type="protein sequence ID" value="AEI17645.1"/>
    <property type="molecule type" value="Viral_cRNA"/>
</dbReference>
<dbReference type="OrthoDB" id="29645at10239"/>
<proteinExistence type="predicted"/>
<protein>
    <submittedName>
        <fullName evidence="2">Non-structural transmembrane glycoprotein</fullName>
    </submittedName>
</protein>
<evidence type="ECO:0000313" key="2">
    <source>
        <dbReference type="EMBL" id="AEI17645.1"/>
    </source>
</evidence>
<dbReference type="RefSeq" id="YP_006200961.1">
    <property type="nucleotide sequence ID" value="NC_017685.1"/>
</dbReference>
<dbReference type="KEGG" id="vg:12216923"/>
<keyword evidence="1 2" id="KW-0812">Transmembrane</keyword>
<keyword evidence="1" id="KW-0472">Membrane</keyword>
<evidence type="ECO:0000313" key="3">
    <source>
        <dbReference type="Proteomes" id="UP000110347"/>
    </source>
</evidence>
<accession>H8XWS9</accession>
<name>H8XWS9_9RHAB</name>
<gene>
    <name evidence="2" type="primary">GNS</name>
</gene>